<feature type="compositionally biased region" description="Low complexity" evidence="11">
    <location>
        <begin position="201"/>
        <end position="210"/>
    </location>
</feature>
<feature type="compositionally biased region" description="Basic residues" evidence="11">
    <location>
        <begin position="1618"/>
        <end position="1630"/>
    </location>
</feature>
<dbReference type="InterPro" id="IPR035965">
    <property type="entry name" value="PAS-like_dom_sf"/>
</dbReference>
<dbReference type="GO" id="GO:0005634">
    <property type="term" value="C:nucleus"/>
    <property type="evidence" value="ECO:0007669"/>
    <property type="project" value="TreeGrafter"/>
</dbReference>
<dbReference type="SUPFAM" id="SSF56112">
    <property type="entry name" value="Protein kinase-like (PK-like)"/>
    <property type="match status" value="1"/>
</dbReference>
<evidence type="ECO:0000256" key="9">
    <source>
        <dbReference type="ARBA" id="ARBA00048679"/>
    </source>
</evidence>
<name>A0A9P5N2S2_9AGAM</name>
<dbReference type="SMART" id="SM00220">
    <property type="entry name" value="S_TKc"/>
    <property type="match status" value="1"/>
</dbReference>
<dbReference type="FunFam" id="3.30.200.20:FF:001008">
    <property type="entry name" value="Serine/threonine-protein kinase cek1"/>
    <property type="match status" value="1"/>
</dbReference>
<dbReference type="EMBL" id="WHVB01000003">
    <property type="protein sequence ID" value="KAF8484864.1"/>
    <property type="molecule type" value="Genomic_DNA"/>
</dbReference>
<comment type="catalytic activity">
    <reaction evidence="9">
        <text>L-seryl-[protein] + ATP = O-phospho-L-seryl-[protein] + ADP + H(+)</text>
        <dbReference type="Rhea" id="RHEA:17989"/>
        <dbReference type="Rhea" id="RHEA-COMP:9863"/>
        <dbReference type="Rhea" id="RHEA-COMP:11604"/>
        <dbReference type="ChEBI" id="CHEBI:15378"/>
        <dbReference type="ChEBI" id="CHEBI:29999"/>
        <dbReference type="ChEBI" id="CHEBI:30616"/>
        <dbReference type="ChEBI" id="CHEBI:83421"/>
        <dbReference type="ChEBI" id="CHEBI:456216"/>
        <dbReference type="EC" id="2.7.11.1"/>
    </reaction>
</comment>
<accession>A0A9P5N2S2</accession>
<feature type="region of interest" description="Disordered" evidence="11">
    <location>
        <begin position="161"/>
        <end position="331"/>
    </location>
</feature>
<feature type="domain" description="Response regulatory" evidence="13">
    <location>
        <begin position="1764"/>
        <end position="1880"/>
    </location>
</feature>
<keyword evidence="6" id="KW-0418">Kinase</keyword>
<feature type="compositionally biased region" description="Acidic residues" evidence="11">
    <location>
        <begin position="893"/>
        <end position="915"/>
    </location>
</feature>
<dbReference type="FunFam" id="1.10.510.10:FF:000580">
    <property type="entry name" value="AGC protein kinase"/>
    <property type="match status" value="1"/>
</dbReference>
<evidence type="ECO:0000256" key="6">
    <source>
        <dbReference type="ARBA" id="ARBA00022777"/>
    </source>
</evidence>
<evidence type="ECO:0000256" key="3">
    <source>
        <dbReference type="ARBA" id="ARBA00022553"/>
    </source>
</evidence>
<comment type="catalytic activity">
    <reaction evidence="8">
        <text>L-threonyl-[protein] + ATP = O-phospho-L-threonyl-[protein] + ADP + H(+)</text>
        <dbReference type="Rhea" id="RHEA:46608"/>
        <dbReference type="Rhea" id="RHEA-COMP:11060"/>
        <dbReference type="Rhea" id="RHEA-COMP:11605"/>
        <dbReference type="ChEBI" id="CHEBI:15378"/>
        <dbReference type="ChEBI" id="CHEBI:30013"/>
        <dbReference type="ChEBI" id="CHEBI:30616"/>
        <dbReference type="ChEBI" id="CHEBI:61977"/>
        <dbReference type="ChEBI" id="CHEBI:456216"/>
        <dbReference type="EC" id="2.7.11.1"/>
    </reaction>
</comment>
<evidence type="ECO:0000259" key="14">
    <source>
        <dbReference type="PROSITE" id="PS51285"/>
    </source>
</evidence>
<dbReference type="SMART" id="SM00448">
    <property type="entry name" value="REC"/>
    <property type="match status" value="1"/>
</dbReference>
<feature type="compositionally biased region" description="Low complexity" evidence="11">
    <location>
        <begin position="1642"/>
        <end position="1662"/>
    </location>
</feature>
<dbReference type="GO" id="GO:1901992">
    <property type="term" value="P:positive regulation of mitotic cell cycle phase transition"/>
    <property type="evidence" value="ECO:0007669"/>
    <property type="project" value="UniProtKB-ARBA"/>
</dbReference>
<keyword evidence="4" id="KW-0808">Transferase</keyword>
<dbReference type="Gene3D" id="1.10.510.10">
    <property type="entry name" value="Transferase(Phosphotransferase) domain 1"/>
    <property type="match status" value="2"/>
</dbReference>
<dbReference type="EC" id="2.7.11.1" evidence="1"/>
<dbReference type="InterPro" id="IPR011006">
    <property type="entry name" value="CheY-like_superfamily"/>
</dbReference>
<feature type="compositionally biased region" description="Polar residues" evidence="11">
    <location>
        <begin position="1044"/>
        <end position="1057"/>
    </location>
</feature>
<feature type="region of interest" description="Disordered" evidence="11">
    <location>
        <begin position="443"/>
        <end position="501"/>
    </location>
</feature>
<dbReference type="SUPFAM" id="SSF55785">
    <property type="entry name" value="PYP-like sensor domain (PAS domain)"/>
    <property type="match status" value="1"/>
</dbReference>
<dbReference type="PANTHER" id="PTHR24356">
    <property type="entry name" value="SERINE/THREONINE-PROTEIN KINASE"/>
    <property type="match status" value="1"/>
</dbReference>
<evidence type="ECO:0000313" key="16">
    <source>
        <dbReference type="Proteomes" id="UP000759537"/>
    </source>
</evidence>
<feature type="compositionally biased region" description="Low complexity" evidence="11">
    <location>
        <begin position="291"/>
        <end position="316"/>
    </location>
</feature>
<dbReference type="InterPro" id="IPR008271">
    <property type="entry name" value="Ser/Thr_kinase_AS"/>
</dbReference>
<protein>
    <recommendedName>
        <fullName evidence="1">non-specific serine/threonine protein kinase</fullName>
        <ecNumber evidence="1">2.7.11.1</ecNumber>
    </recommendedName>
</protein>
<dbReference type="CDD" id="cd05579">
    <property type="entry name" value="STKc_MAST_like"/>
    <property type="match status" value="1"/>
</dbReference>
<dbReference type="InterPro" id="IPR050236">
    <property type="entry name" value="Ser_Thr_kinase_AGC"/>
</dbReference>
<feature type="region of interest" description="Disordered" evidence="11">
    <location>
        <begin position="1607"/>
        <end position="1679"/>
    </location>
</feature>
<feature type="region of interest" description="Disordered" evidence="11">
    <location>
        <begin position="1373"/>
        <end position="1394"/>
    </location>
</feature>
<dbReference type="InterPro" id="IPR001789">
    <property type="entry name" value="Sig_transdc_resp-reg_receiver"/>
</dbReference>
<dbReference type="PROSITE" id="PS50011">
    <property type="entry name" value="PROTEIN_KINASE_DOM"/>
    <property type="match status" value="1"/>
</dbReference>
<dbReference type="PROSITE" id="PS00108">
    <property type="entry name" value="PROTEIN_KINASE_ST"/>
    <property type="match status" value="1"/>
</dbReference>
<feature type="domain" description="Protein kinase" evidence="12">
    <location>
        <begin position="1112"/>
        <end position="1494"/>
    </location>
</feature>
<dbReference type="Gene3D" id="3.40.50.2300">
    <property type="match status" value="1"/>
</dbReference>
<feature type="compositionally biased region" description="Low complexity" evidence="11">
    <location>
        <begin position="163"/>
        <end position="175"/>
    </location>
</feature>
<evidence type="ECO:0000256" key="10">
    <source>
        <dbReference type="PROSITE-ProRule" id="PRU00169"/>
    </source>
</evidence>
<evidence type="ECO:0000256" key="11">
    <source>
        <dbReference type="SAM" id="MobiDB-lite"/>
    </source>
</evidence>
<feature type="region of interest" description="Disordered" evidence="11">
    <location>
        <begin position="1044"/>
        <end position="1067"/>
    </location>
</feature>
<dbReference type="InterPro" id="IPR000961">
    <property type="entry name" value="AGC-kinase_C"/>
</dbReference>
<dbReference type="GO" id="GO:0004674">
    <property type="term" value="F:protein serine/threonine kinase activity"/>
    <property type="evidence" value="ECO:0007669"/>
    <property type="project" value="UniProtKB-KW"/>
</dbReference>
<keyword evidence="7" id="KW-0067">ATP-binding</keyword>
<keyword evidence="3 10" id="KW-0597">Phosphoprotein</keyword>
<organism evidence="15 16">
    <name type="scientific">Russula ochroleuca</name>
    <dbReference type="NCBI Taxonomy" id="152965"/>
    <lineage>
        <taxon>Eukaryota</taxon>
        <taxon>Fungi</taxon>
        <taxon>Dikarya</taxon>
        <taxon>Basidiomycota</taxon>
        <taxon>Agaricomycotina</taxon>
        <taxon>Agaricomycetes</taxon>
        <taxon>Russulales</taxon>
        <taxon>Russulaceae</taxon>
        <taxon>Russula</taxon>
    </lineage>
</organism>
<proteinExistence type="predicted"/>
<evidence type="ECO:0000256" key="5">
    <source>
        <dbReference type="ARBA" id="ARBA00022741"/>
    </source>
</evidence>
<comment type="caution">
    <text evidence="15">The sequence shown here is derived from an EMBL/GenBank/DDBJ whole genome shotgun (WGS) entry which is preliminary data.</text>
</comment>
<feature type="region of interest" description="Disordered" evidence="11">
    <location>
        <begin position="643"/>
        <end position="678"/>
    </location>
</feature>
<evidence type="ECO:0000256" key="2">
    <source>
        <dbReference type="ARBA" id="ARBA00022527"/>
    </source>
</evidence>
<evidence type="ECO:0000256" key="1">
    <source>
        <dbReference type="ARBA" id="ARBA00012513"/>
    </source>
</evidence>
<dbReference type="PROSITE" id="PS51285">
    <property type="entry name" value="AGC_KINASE_CTER"/>
    <property type="match status" value="1"/>
</dbReference>
<dbReference type="Pfam" id="PF00072">
    <property type="entry name" value="Response_reg"/>
    <property type="match status" value="1"/>
</dbReference>
<dbReference type="PANTHER" id="PTHR24356:SF1">
    <property type="entry name" value="SERINE_THREONINE-PROTEIN KINASE GREATWALL"/>
    <property type="match status" value="1"/>
</dbReference>
<evidence type="ECO:0000256" key="4">
    <source>
        <dbReference type="ARBA" id="ARBA00022679"/>
    </source>
</evidence>
<sequence>MRVRVPIRSGTLSSFPHHHSTFCPLLSTLPLPIGVCDPSSLMAEPLPPRRQPPSPLVFSPEYSLPLAVAPSVSSGSTHGSGPNTVSMPFVRRHVTRRLKAAKQECDKELQRVTNSITSFFEEKLHEGELEREQRDRERERDQQSPDPELLREAFVFQQAEPKSASAFLSDDASSDGGYEAELEGNHSRQRASLDATPRSPPTLTHSSSSPGLHAASLTSSSPGVIRRQATISWDKPPAPPPSSAPNSAAGSSQAEEGTTSPRKLSTAASTSRSSGGIASRRLSRSIHIPIRTTRSGHSSRSTSRSRSPLPPNNHSSFTETLSNPASSSNRRSSRILIDNPVDPIMNNLYELISVATDVIDMTVAQLTAQPKNAEAIVQRVQTIGKAWDDHPDWHGRNWYVQVLLAVASLSRVVEWWEAEKQFWNFDDNDDEQEEALLFVMKPADDHIPPPMPTPRLAPEEDPRLRLSRPTSQGKRPRDEVQSLSVAPLEPSKAPSKTLDTAESARVLATERLRLQAETAQNRNIVMELSLDGDHIIWLNYAWLVVVGSDPDELQGTRVSRFLAPQDAPVFHVATQSLREDDSHTVEVRFYLRIESYDERDDTNGALYQSMEGKGMMMTDREEGTPSHTMWVIKPCGPPEYLQPSITVEDDGDTQPPSASAPIEYTPEDQGQDTSTPLPFARPINVTPILCRICENSIPQWYFEKHNETCSETHRLEADIGECNESISELRNTIRDISTTLDRSSPVTSPEYRGLPILSPSSSPVSSSPLQLFRINKMHRIGVKKMQRRLIEQLDDTLQVALEISVPTLKEDEAKEPIERQRLLSPGSERKITQIRNWLKPTTSDNGLGQLVQDAERVMRQKIDTVIRLQNTIRYSEKVRQEWEERVAQALATNEDEEEDDDDDDDDEEEEEEEGPAGENAECYEEHLQGEDDRSSTTSEYAFGGGHGTSLDPTPLATTPPIPPAATMEKAFSIISSAPQPLPPPVTYAWQGISLQTRSSTPSSVSSPLALAVPIIASDSQVDCNPPHMDLNDSVTKTVRPRKSVQNLEVSQQMSPLTSPLELPGTRRSHRRHSTINPILSPVTLPISSGPVSPRLPSATPLSRATPTSIKDFEVIKPISKGAFGSVFLAKKKATGDYYAIKVLKKADMIAKNQITNVKAERMILMKQAESPFVAKLFFTFQSKDNLYLVMEYLNGGDCAALMKSLGALSEEWAKNYVAEVVLGLEYLHQRGIIHRDLKPDNLLIDQHGHLKLTDFGLSRIGLLGRQTREAQLMPLERGGRAARTRYSPHSRPPSMDAGYLSSPLIPADLIGGGSYFNQQPTSVYHQRTNSFLSSADDVSESSGSDSFSNFFARRAGAQINDSPLQSFATELTTDLRSHSSPGGSGTPGGEQKFVGTPDYLAPETILGLRGDDATVDWWALGVITYEFLYGAPPFHDETPEKVFENILSRRIEWLEDYVDFSQEARDLMERLLIVDPQRRLGVNGADEVKAHPWFAGIEWEKVTMTEAAFIPQVTDPESTDYFDPRGAILQLFEDDQPVPTTQSSLQPNCVGIDVPHSEAVPVPRGGRDATTPADDEFGAFSFKNLQVLKQANDDMIRKLRTDQMAPITHTLSESGAGHTRKRSMSAKKKIPSSLVTSFEGKSSITNPPSPATSTSSIASSPSRGSVPPSTPGSVAGHIRKPSEFGAVERFKQNHMDADVVRRNTMPSRLRTASVSSSMGDGSWSDAWPPSVVHTSGHFEVNTPPSSVASIDLKRGPDPNDRAVTCLLAEDNPITAKIIETLLSRLGCRCVVVADGSEAISVAMGDIKFDCILMDLHMPVVDGESAARYIKSTNNKNTSTPIIAVSAYSGADMGEASALFAASLSKPLQKADLLAVMRDLGFKTSTAHTPSVLGKAKPVTAVR</sequence>
<gene>
    <name evidence="15" type="ORF">DFH94DRAFT_716511</name>
</gene>
<feature type="compositionally biased region" description="Basic and acidic residues" evidence="11">
    <location>
        <begin position="923"/>
        <end position="934"/>
    </location>
</feature>
<dbReference type="GO" id="GO:0005737">
    <property type="term" value="C:cytoplasm"/>
    <property type="evidence" value="ECO:0007669"/>
    <property type="project" value="TreeGrafter"/>
</dbReference>
<dbReference type="Pfam" id="PF00069">
    <property type="entry name" value="Pkinase"/>
    <property type="match status" value="2"/>
</dbReference>
<feature type="compositionally biased region" description="Low complexity" evidence="11">
    <location>
        <begin position="244"/>
        <end position="254"/>
    </location>
</feature>
<feature type="modified residue" description="4-aspartylphosphate" evidence="10">
    <location>
        <position position="1814"/>
    </location>
</feature>
<reference evidence="15" key="1">
    <citation type="submission" date="2019-10" db="EMBL/GenBank/DDBJ databases">
        <authorList>
            <consortium name="DOE Joint Genome Institute"/>
            <person name="Kuo A."/>
            <person name="Miyauchi S."/>
            <person name="Kiss E."/>
            <person name="Drula E."/>
            <person name="Kohler A."/>
            <person name="Sanchez-Garcia M."/>
            <person name="Andreopoulos B."/>
            <person name="Barry K.W."/>
            <person name="Bonito G."/>
            <person name="Buee M."/>
            <person name="Carver A."/>
            <person name="Chen C."/>
            <person name="Cichocki N."/>
            <person name="Clum A."/>
            <person name="Culley D."/>
            <person name="Crous P.W."/>
            <person name="Fauchery L."/>
            <person name="Girlanda M."/>
            <person name="Hayes R."/>
            <person name="Keri Z."/>
            <person name="LaButti K."/>
            <person name="Lipzen A."/>
            <person name="Lombard V."/>
            <person name="Magnuson J."/>
            <person name="Maillard F."/>
            <person name="Morin E."/>
            <person name="Murat C."/>
            <person name="Nolan M."/>
            <person name="Ohm R."/>
            <person name="Pangilinan J."/>
            <person name="Pereira M."/>
            <person name="Perotto S."/>
            <person name="Peter M."/>
            <person name="Riley R."/>
            <person name="Sitrit Y."/>
            <person name="Stielow B."/>
            <person name="Szollosi G."/>
            <person name="Zifcakova L."/>
            <person name="Stursova M."/>
            <person name="Spatafora J.W."/>
            <person name="Tedersoo L."/>
            <person name="Vaario L.-M."/>
            <person name="Yamada A."/>
            <person name="Yan M."/>
            <person name="Wang P."/>
            <person name="Xu J."/>
            <person name="Bruns T."/>
            <person name="Baldrian P."/>
            <person name="Vilgalys R."/>
            <person name="Henrissat B."/>
            <person name="Grigoriev I.V."/>
            <person name="Hibbett D."/>
            <person name="Nagy L.G."/>
            <person name="Martin F.M."/>
        </authorList>
    </citation>
    <scope>NUCLEOTIDE SEQUENCE</scope>
    <source>
        <strain evidence="15">Prilba</strain>
    </source>
</reference>
<dbReference type="GO" id="GO:0000160">
    <property type="term" value="P:phosphorelay signal transduction system"/>
    <property type="evidence" value="ECO:0007669"/>
    <property type="project" value="InterPro"/>
</dbReference>
<keyword evidence="16" id="KW-1185">Reference proteome</keyword>
<reference evidence="15" key="2">
    <citation type="journal article" date="2020" name="Nat. Commun.">
        <title>Large-scale genome sequencing of mycorrhizal fungi provides insights into the early evolution of symbiotic traits.</title>
        <authorList>
            <person name="Miyauchi S."/>
            <person name="Kiss E."/>
            <person name="Kuo A."/>
            <person name="Drula E."/>
            <person name="Kohler A."/>
            <person name="Sanchez-Garcia M."/>
            <person name="Morin E."/>
            <person name="Andreopoulos B."/>
            <person name="Barry K.W."/>
            <person name="Bonito G."/>
            <person name="Buee M."/>
            <person name="Carver A."/>
            <person name="Chen C."/>
            <person name="Cichocki N."/>
            <person name="Clum A."/>
            <person name="Culley D."/>
            <person name="Crous P.W."/>
            <person name="Fauchery L."/>
            <person name="Girlanda M."/>
            <person name="Hayes R.D."/>
            <person name="Keri Z."/>
            <person name="LaButti K."/>
            <person name="Lipzen A."/>
            <person name="Lombard V."/>
            <person name="Magnuson J."/>
            <person name="Maillard F."/>
            <person name="Murat C."/>
            <person name="Nolan M."/>
            <person name="Ohm R.A."/>
            <person name="Pangilinan J."/>
            <person name="Pereira M.F."/>
            <person name="Perotto S."/>
            <person name="Peter M."/>
            <person name="Pfister S."/>
            <person name="Riley R."/>
            <person name="Sitrit Y."/>
            <person name="Stielow J.B."/>
            <person name="Szollosi G."/>
            <person name="Zifcakova L."/>
            <person name="Stursova M."/>
            <person name="Spatafora J.W."/>
            <person name="Tedersoo L."/>
            <person name="Vaario L.M."/>
            <person name="Yamada A."/>
            <person name="Yan M."/>
            <person name="Wang P."/>
            <person name="Xu J."/>
            <person name="Bruns T."/>
            <person name="Baldrian P."/>
            <person name="Vilgalys R."/>
            <person name="Dunand C."/>
            <person name="Henrissat B."/>
            <person name="Grigoriev I.V."/>
            <person name="Hibbett D."/>
            <person name="Nagy L.G."/>
            <person name="Martin F.M."/>
        </authorList>
    </citation>
    <scope>NUCLEOTIDE SEQUENCE</scope>
    <source>
        <strain evidence="15">Prilba</strain>
    </source>
</reference>
<dbReference type="Proteomes" id="UP000759537">
    <property type="component" value="Unassembled WGS sequence"/>
</dbReference>
<dbReference type="PROSITE" id="PS50110">
    <property type="entry name" value="RESPONSE_REGULATORY"/>
    <property type="match status" value="1"/>
</dbReference>
<feature type="region of interest" description="Disordered" evidence="11">
    <location>
        <begin position="889"/>
        <end position="963"/>
    </location>
</feature>
<evidence type="ECO:0000259" key="12">
    <source>
        <dbReference type="PROSITE" id="PS50011"/>
    </source>
</evidence>
<dbReference type="OrthoDB" id="162894at2759"/>
<keyword evidence="5" id="KW-0547">Nucleotide-binding</keyword>
<dbReference type="SUPFAM" id="SSF52172">
    <property type="entry name" value="CheY-like"/>
    <property type="match status" value="1"/>
</dbReference>
<evidence type="ECO:0000259" key="13">
    <source>
        <dbReference type="PROSITE" id="PS50110"/>
    </source>
</evidence>
<feature type="region of interest" description="Disordered" evidence="11">
    <location>
        <begin position="123"/>
        <end position="148"/>
    </location>
</feature>
<dbReference type="InterPro" id="IPR000719">
    <property type="entry name" value="Prot_kinase_dom"/>
</dbReference>
<dbReference type="InterPro" id="IPR011009">
    <property type="entry name" value="Kinase-like_dom_sf"/>
</dbReference>
<keyword evidence="2" id="KW-0723">Serine/threonine-protein kinase</keyword>
<feature type="domain" description="AGC-kinase C-terminal" evidence="14">
    <location>
        <begin position="1495"/>
        <end position="1592"/>
    </location>
</feature>
<dbReference type="CDD" id="cd17546">
    <property type="entry name" value="REC_hyHK_CKI1_RcsC-like"/>
    <property type="match status" value="1"/>
</dbReference>
<dbReference type="Gene3D" id="3.30.200.20">
    <property type="entry name" value="Phosphorylase Kinase, domain 1"/>
    <property type="match status" value="1"/>
</dbReference>
<feature type="compositionally biased region" description="Low complexity" evidence="11">
    <location>
        <begin position="264"/>
        <end position="280"/>
    </location>
</feature>
<feature type="region of interest" description="Disordered" evidence="11">
    <location>
        <begin position="71"/>
        <end position="90"/>
    </location>
</feature>
<evidence type="ECO:0000256" key="8">
    <source>
        <dbReference type="ARBA" id="ARBA00047899"/>
    </source>
</evidence>
<dbReference type="Gene3D" id="3.30.450.20">
    <property type="entry name" value="PAS domain"/>
    <property type="match status" value="1"/>
</dbReference>
<dbReference type="GO" id="GO:0005524">
    <property type="term" value="F:ATP binding"/>
    <property type="evidence" value="ECO:0007669"/>
    <property type="project" value="UniProtKB-KW"/>
</dbReference>
<dbReference type="FunFam" id="1.10.510.10:FF:000340">
    <property type="entry name" value="Serine threonine protein kinase"/>
    <property type="match status" value="1"/>
</dbReference>
<evidence type="ECO:0000313" key="15">
    <source>
        <dbReference type="EMBL" id="KAF8484864.1"/>
    </source>
</evidence>
<evidence type="ECO:0000256" key="7">
    <source>
        <dbReference type="ARBA" id="ARBA00022840"/>
    </source>
</evidence>
<feature type="compositionally biased region" description="Polar residues" evidence="11">
    <location>
        <begin position="71"/>
        <end position="86"/>
    </location>
</feature>